<sequence>MLKSFLSLYKFKIKYQIYKRKALFYYLSTVGFPLFYKILGSHLLLLFLFVFWGPAASFAGRRYAAGLTGLFGPAAACGGLGLACGPPSAALGRSSVFFSFGLLLRQFWGHGLKPMVVGLCKLAD</sequence>
<dbReference type="Proteomes" id="UP000007519">
    <property type="component" value="Chromosome"/>
</dbReference>
<dbReference type="EMBL" id="CP002831">
    <property type="protein sequence ID" value="AFC25072.1"/>
    <property type="molecule type" value="Genomic_DNA"/>
</dbReference>
<evidence type="ECO:0000256" key="1">
    <source>
        <dbReference type="SAM" id="Phobius"/>
    </source>
</evidence>
<feature type="transmembrane region" description="Helical" evidence="1">
    <location>
        <begin position="23"/>
        <end position="51"/>
    </location>
</feature>
<keyword evidence="1" id="KW-1133">Transmembrane helix</keyword>
<name>H6L488_SAPGL</name>
<evidence type="ECO:0000313" key="2">
    <source>
        <dbReference type="EMBL" id="AFC25072.1"/>
    </source>
</evidence>
<protein>
    <submittedName>
        <fullName evidence="2">Uncharacterized protein</fullName>
    </submittedName>
</protein>
<evidence type="ECO:0000313" key="3">
    <source>
        <dbReference type="Proteomes" id="UP000007519"/>
    </source>
</evidence>
<dbReference type="HOGENOM" id="CLU_2002309_0_0_10"/>
<gene>
    <name evidence="2" type="ordered locus">SGRA_2343</name>
</gene>
<reference evidence="2 3" key="1">
    <citation type="journal article" date="2012" name="Stand. Genomic Sci.">
        <title>Complete genome sequencing and analysis of Saprospira grandis str. Lewin, a predatory marine bacterium.</title>
        <authorList>
            <person name="Saw J.H."/>
            <person name="Yuryev A."/>
            <person name="Kanbe M."/>
            <person name="Hou S."/>
            <person name="Young A.G."/>
            <person name="Aizawa S."/>
            <person name="Alam M."/>
        </authorList>
    </citation>
    <scope>NUCLEOTIDE SEQUENCE [LARGE SCALE GENOMIC DNA]</scope>
    <source>
        <strain evidence="2 3">Lewin</strain>
    </source>
</reference>
<accession>H6L488</accession>
<dbReference type="STRING" id="984262.SGRA_2343"/>
<proteinExistence type="predicted"/>
<dbReference type="KEGG" id="sgn:SGRA_2343"/>
<dbReference type="AlphaFoldDB" id="H6L488"/>
<keyword evidence="1" id="KW-0812">Transmembrane</keyword>
<feature type="transmembrane region" description="Helical" evidence="1">
    <location>
        <begin position="63"/>
        <end position="83"/>
    </location>
</feature>
<organism evidence="2 3">
    <name type="scientific">Saprospira grandis (strain Lewin)</name>
    <dbReference type="NCBI Taxonomy" id="984262"/>
    <lineage>
        <taxon>Bacteria</taxon>
        <taxon>Pseudomonadati</taxon>
        <taxon>Bacteroidota</taxon>
        <taxon>Saprospiria</taxon>
        <taxon>Saprospirales</taxon>
        <taxon>Saprospiraceae</taxon>
        <taxon>Saprospira</taxon>
    </lineage>
</organism>
<keyword evidence="1" id="KW-0472">Membrane</keyword>
<keyword evidence="3" id="KW-1185">Reference proteome</keyword>